<organism evidence="1 2">
    <name type="scientific">Plectus sambesii</name>
    <dbReference type="NCBI Taxonomy" id="2011161"/>
    <lineage>
        <taxon>Eukaryota</taxon>
        <taxon>Metazoa</taxon>
        <taxon>Ecdysozoa</taxon>
        <taxon>Nematoda</taxon>
        <taxon>Chromadorea</taxon>
        <taxon>Plectida</taxon>
        <taxon>Plectina</taxon>
        <taxon>Plectoidea</taxon>
        <taxon>Plectidae</taxon>
        <taxon>Plectus</taxon>
    </lineage>
</organism>
<dbReference type="Proteomes" id="UP000887566">
    <property type="component" value="Unplaced"/>
</dbReference>
<reference evidence="2" key="1">
    <citation type="submission" date="2022-11" db="UniProtKB">
        <authorList>
            <consortium name="WormBaseParasite"/>
        </authorList>
    </citation>
    <scope>IDENTIFICATION</scope>
</reference>
<evidence type="ECO:0000313" key="2">
    <source>
        <dbReference type="WBParaSite" id="PSAMB.scaffold6635size9082.g28892.t1"/>
    </source>
</evidence>
<dbReference type="WBParaSite" id="PSAMB.scaffold6635size9082.g28892.t1">
    <property type="protein sequence ID" value="PSAMB.scaffold6635size9082.g28892.t1"/>
    <property type="gene ID" value="PSAMB.scaffold6635size9082.g28892"/>
</dbReference>
<proteinExistence type="predicted"/>
<sequence>MSIKRRYNQQCITPALLYGCKSWALTKAAETRLARCQRALKQQFLSSRWRDKRSSNWLRKRMKLKDVLTAYRTRKWRHAYKMQLREGKLCWDT</sequence>
<accession>A0A914X5V4</accession>
<dbReference type="PROSITE" id="PS51257">
    <property type="entry name" value="PROKAR_LIPOPROTEIN"/>
    <property type="match status" value="1"/>
</dbReference>
<name>A0A914X5V4_9BILA</name>
<protein>
    <submittedName>
        <fullName evidence="2">Reverse transcriptase</fullName>
    </submittedName>
</protein>
<dbReference type="AlphaFoldDB" id="A0A914X5V4"/>
<keyword evidence="1" id="KW-1185">Reference proteome</keyword>
<evidence type="ECO:0000313" key="1">
    <source>
        <dbReference type="Proteomes" id="UP000887566"/>
    </source>
</evidence>